<organism evidence="1 2">
    <name type="scientific">Scortum barcoo</name>
    <name type="common">barcoo grunter</name>
    <dbReference type="NCBI Taxonomy" id="214431"/>
    <lineage>
        <taxon>Eukaryota</taxon>
        <taxon>Metazoa</taxon>
        <taxon>Chordata</taxon>
        <taxon>Craniata</taxon>
        <taxon>Vertebrata</taxon>
        <taxon>Euteleostomi</taxon>
        <taxon>Actinopterygii</taxon>
        <taxon>Neopterygii</taxon>
        <taxon>Teleostei</taxon>
        <taxon>Neoteleostei</taxon>
        <taxon>Acanthomorphata</taxon>
        <taxon>Eupercaria</taxon>
        <taxon>Centrarchiformes</taxon>
        <taxon>Terapontoidei</taxon>
        <taxon>Terapontidae</taxon>
        <taxon>Scortum</taxon>
    </lineage>
</organism>
<keyword evidence="2" id="KW-1185">Reference proteome</keyword>
<evidence type="ECO:0000313" key="1">
    <source>
        <dbReference type="EMBL" id="KAI3375513.1"/>
    </source>
</evidence>
<accession>A0ACB8X5X7</accession>
<comment type="caution">
    <text evidence="1">The sequence shown here is derived from an EMBL/GenBank/DDBJ whole genome shotgun (WGS) entry which is preliminary data.</text>
</comment>
<reference evidence="1" key="1">
    <citation type="submission" date="2022-04" db="EMBL/GenBank/DDBJ databases">
        <title>Jade perch genome.</title>
        <authorList>
            <person name="Chao B."/>
        </authorList>
    </citation>
    <scope>NUCLEOTIDE SEQUENCE</scope>
    <source>
        <strain evidence="1">CB-2022</strain>
    </source>
</reference>
<sequence>MEREIDRWIGAASAVMRSVYRTVVVKKELSRKGEALNLHVYQVEVEEGVESVQLPCKTIVHLTEDVKVVWTDRNNRKVHVYQNGSDQPEEQDEFYRDRTEMKRNLLTNWRPQSDPETAQIHRLRHLHLHRLQ</sequence>
<dbReference type="Proteomes" id="UP000831701">
    <property type="component" value="Chromosome 2"/>
</dbReference>
<protein>
    <submittedName>
        <fullName evidence="1">Uncharacterized protein</fullName>
    </submittedName>
</protein>
<name>A0ACB8X5X7_9TELE</name>
<evidence type="ECO:0000313" key="2">
    <source>
        <dbReference type="Proteomes" id="UP000831701"/>
    </source>
</evidence>
<dbReference type="EMBL" id="CM041532">
    <property type="protein sequence ID" value="KAI3375513.1"/>
    <property type="molecule type" value="Genomic_DNA"/>
</dbReference>
<proteinExistence type="predicted"/>
<gene>
    <name evidence="1" type="ORF">L3Q82_003843</name>
</gene>